<evidence type="ECO:0000256" key="1">
    <source>
        <dbReference type="SAM" id="MobiDB-lite"/>
    </source>
</evidence>
<dbReference type="EMBL" id="JBBXMP010000012">
    <property type="protein sequence ID" value="KAL0069515.1"/>
    <property type="molecule type" value="Genomic_DNA"/>
</dbReference>
<name>A0ABR3A7M7_9AGAR</name>
<accession>A0ABR3A7M7</accession>
<comment type="caution">
    <text evidence="2">The sequence shown here is derived from an EMBL/GenBank/DDBJ whole genome shotgun (WGS) entry which is preliminary data.</text>
</comment>
<feature type="region of interest" description="Disordered" evidence="1">
    <location>
        <begin position="140"/>
        <end position="159"/>
    </location>
</feature>
<gene>
    <name evidence="2" type="ORF">AAF712_003550</name>
</gene>
<organism evidence="2 3">
    <name type="scientific">Marasmius tenuissimus</name>
    <dbReference type="NCBI Taxonomy" id="585030"/>
    <lineage>
        <taxon>Eukaryota</taxon>
        <taxon>Fungi</taxon>
        <taxon>Dikarya</taxon>
        <taxon>Basidiomycota</taxon>
        <taxon>Agaricomycotina</taxon>
        <taxon>Agaricomycetes</taxon>
        <taxon>Agaricomycetidae</taxon>
        <taxon>Agaricales</taxon>
        <taxon>Marasmiineae</taxon>
        <taxon>Marasmiaceae</taxon>
        <taxon>Marasmius</taxon>
    </lineage>
</organism>
<protein>
    <submittedName>
        <fullName evidence="2">Uncharacterized protein</fullName>
    </submittedName>
</protein>
<reference evidence="2 3" key="1">
    <citation type="submission" date="2024-05" db="EMBL/GenBank/DDBJ databases">
        <title>A draft genome resource for the thread blight pathogen Marasmius tenuissimus strain MS-2.</title>
        <authorList>
            <person name="Yulfo-Soto G.E."/>
            <person name="Baruah I.K."/>
            <person name="Amoako-Attah I."/>
            <person name="Bukari Y."/>
            <person name="Meinhardt L.W."/>
            <person name="Bailey B.A."/>
            <person name="Cohen S.P."/>
        </authorList>
    </citation>
    <scope>NUCLEOTIDE SEQUENCE [LARGE SCALE GENOMIC DNA]</scope>
    <source>
        <strain evidence="2 3">MS-2</strain>
    </source>
</reference>
<feature type="region of interest" description="Disordered" evidence="1">
    <location>
        <begin position="184"/>
        <end position="220"/>
    </location>
</feature>
<evidence type="ECO:0000313" key="3">
    <source>
        <dbReference type="Proteomes" id="UP001437256"/>
    </source>
</evidence>
<proteinExistence type="predicted"/>
<sequence length="437" mass="47838">MSEYEDPLQRTESVSTVISLGDSIVERQREESFSGPWTSPKLPSPDSELHLHFNTGISSTYVQDSGVAGTVSATYTDSATYVQNSLTSNTSNIHSASYIQNNSATENLDTRLILKEINMLRLTSEAILNRLRPDLLAPAEARGDSKAPNPFATQGMTGLPELDQKDYSAVNYWHVGQWKGPPVSKAADAGEELAKEAGSKKKKKKKAAENQDQDSTVDTKKQEREYAALKFIEDQNGVPVPGARLGMVTRDARAFFRAKALAGRITSGGWDQVELPVRIEYYQDMRLLIPELQLCFGNWKADRVAKEIFSGWWQSHRKAMAKEEEAPSSSALPKPVKTRISTAPNSTTPILTVSTIAVTVAQVPSTPTPASDPIQTSIPLPPTPVSTPVSPVPVLPISIPTQTMSTPIQTMSTTIQTTTIQTTPIQYLLYSRLILTH</sequence>
<evidence type="ECO:0000313" key="2">
    <source>
        <dbReference type="EMBL" id="KAL0069515.1"/>
    </source>
</evidence>
<feature type="region of interest" description="Disordered" evidence="1">
    <location>
        <begin position="320"/>
        <end position="343"/>
    </location>
</feature>
<keyword evidence="3" id="KW-1185">Reference proteome</keyword>
<dbReference type="Proteomes" id="UP001437256">
    <property type="component" value="Unassembled WGS sequence"/>
</dbReference>